<evidence type="ECO:0000256" key="1">
    <source>
        <dbReference type="SAM" id="MobiDB-lite"/>
    </source>
</evidence>
<feature type="compositionally biased region" description="Basic and acidic residues" evidence="1">
    <location>
        <begin position="53"/>
        <end position="62"/>
    </location>
</feature>
<feature type="region of interest" description="Disordered" evidence="1">
    <location>
        <begin position="141"/>
        <end position="175"/>
    </location>
</feature>
<feature type="region of interest" description="Disordered" evidence="1">
    <location>
        <begin position="45"/>
        <end position="106"/>
    </location>
</feature>
<feature type="compositionally biased region" description="Polar residues" evidence="1">
    <location>
        <begin position="89"/>
        <end position="103"/>
    </location>
</feature>
<accession>A0AAV0B391</accession>
<evidence type="ECO:0000313" key="2">
    <source>
        <dbReference type="EMBL" id="CAH7677294.1"/>
    </source>
</evidence>
<comment type="caution">
    <text evidence="2">The sequence shown here is derived from an EMBL/GenBank/DDBJ whole genome shotgun (WGS) entry which is preliminary data.</text>
</comment>
<dbReference type="Proteomes" id="UP001153365">
    <property type="component" value="Unassembled WGS sequence"/>
</dbReference>
<organism evidence="2 3">
    <name type="scientific">Phakopsora pachyrhizi</name>
    <name type="common">Asian soybean rust disease fungus</name>
    <dbReference type="NCBI Taxonomy" id="170000"/>
    <lineage>
        <taxon>Eukaryota</taxon>
        <taxon>Fungi</taxon>
        <taxon>Dikarya</taxon>
        <taxon>Basidiomycota</taxon>
        <taxon>Pucciniomycotina</taxon>
        <taxon>Pucciniomycetes</taxon>
        <taxon>Pucciniales</taxon>
        <taxon>Phakopsoraceae</taxon>
        <taxon>Phakopsora</taxon>
    </lineage>
</organism>
<reference evidence="2" key="1">
    <citation type="submission" date="2022-06" db="EMBL/GenBank/DDBJ databases">
        <authorList>
            <consortium name="SYNGENTA / RWTH Aachen University"/>
        </authorList>
    </citation>
    <scope>NUCLEOTIDE SEQUENCE</scope>
</reference>
<dbReference type="EMBL" id="CALTRL010002982">
    <property type="protein sequence ID" value="CAH7677294.1"/>
    <property type="molecule type" value="Genomic_DNA"/>
</dbReference>
<protein>
    <submittedName>
        <fullName evidence="2">Expressed protein</fullName>
    </submittedName>
</protein>
<proteinExistence type="predicted"/>
<evidence type="ECO:0000313" key="3">
    <source>
        <dbReference type="Proteomes" id="UP001153365"/>
    </source>
</evidence>
<dbReference type="AlphaFoldDB" id="A0AAV0B391"/>
<name>A0AAV0B391_PHAPC</name>
<sequence length="186" mass="20878">MLPNLPHPASNLESHKNNLKQRRQISFTASRPLLNLRIDSESLPRPNIYYESNDPRSEEQNQRDPPSLHSAKTSLDCRQTAGERGLLSASGSRLTGRNYSSMKSPVARTSPIIARQVVTGDLYQSPKYHGELGPSCENKIFNDESSDQSRRTNNPPVKGGARQYPIDSGSTSEEYADYDEIIYPHY</sequence>
<gene>
    <name evidence="2" type="ORF">PPACK8108_LOCUS12430</name>
</gene>
<keyword evidence="3" id="KW-1185">Reference proteome</keyword>
<feature type="region of interest" description="Disordered" evidence="1">
    <location>
        <begin position="1"/>
        <end position="23"/>
    </location>
</feature>